<proteinExistence type="predicted"/>
<dbReference type="EMBL" id="JAWJWF010000004">
    <property type="protein sequence ID" value="KAK6633777.1"/>
    <property type="molecule type" value="Genomic_DNA"/>
</dbReference>
<organism evidence="1 2">
    <name type="scientific">Polyplax serrata</name>
    <name type="common">Common mouse louse</name>
    <dbReference type="NCBI Taxonomy" id="468196"/>
    <lineage>
        <taxon>Eukaryota</taxon>
        <taxon>Metazoa</taxon>
        <taxon>Ecdysozoa</taxon>
        <taxon>Arthropoda</taxon>
        <taxon>Hexapoda</taxon>
        <taxon>Insecta</taxon>
        <taxon>Pterygota</taxon>
        <taxon>Neoptera</taxon>
        <taxon>Paraneoptera</taxon>
        <taxon>Psocodea</taxon>
        <taxon>Troctomorpha</taxon>
        <taxon>Phthiraptera</taxon>
        <taxon>Anoplura</taxon>
        <taxon>Polyplacidae</taxon>
        <taxon>Polyplax</taxon>
    </lineage>
</organism>
<reference evidence="1 2" key="1">
    <citation type="submission" date="2023-09" db="EMBL/GenBank/DDBJ databases">
        <title>Genomes of two closely related lineages of the louse Polyplax serrata with different host specificities.</title>
        <authorList>
            <person name="Martinu J."/>
            <person name="Tarabai H."/>
            <person name="Stefka J."/>
            <person name="Hypsa V."/>
        </authorList>
    </citation>
    <scope>NUCLEOTIDE SEQUENCE [LARGE SCALE GENOMIC DNA]</scope>
    <source>
        <strain evidence="1">98ZLc_SE</strain>
    </source>
</reference>
<name>A0ABR1B4H1_POLSC</name>
<gene>
    <name evidence="1" type="ORF">RUM44_004384</name>
</gene>
<sequence>MRKPSHATAVGESSDLSSTWRVTHRLQILIQNGQLFSLKDGLVCDTTHPVYFLVLGCWRGINGLRSMSIKVPTDDLCILRRIVSIKNSPEASYVLQV</sequence>
<accession>A0ABR1B4H1</accession>
<keyword evidence="2" id="KW-1185">Reference proteome</keyword>
<protein>
    <submittedName>
        <fullName evidence="1">Uncharacterized protein</fullName>
    </submittedName>
</protein>
<evidence type="ECO:0000313" key="2">
    <source>
        <dbReference type="Proteomes" id="UP001359485"/>
    </source>
</evidence>
<comment type="caution">
    <text evidence="1">The sequence shown here is derived from an EMBL/GenBank/DDBJ whole genome shotgun (WGS) entry which is preliminary data.</text>
</comment>
<evidence type="ECO:0000313" key="1">
    <source>
        <dbReference type="EMBL" id="KAK6633777.1"/>
    </source>
</evidence>
<dbReference type="Proteomes" id="UP001359485">
    <property type="component" value="Unassembled WGS sequence"/>
</dbReference>